<organism evidence="2 3">
    <name type="scientific">Armillaria tabescens</name>
    <name type="common">Ringless honey mushroom</name>
    <name type="synonym">Agaricus tabescens</name>
    <dbReference type="NCBI Taxonomy" id="1929756"/>
    <lineage>
        <taxon>Eukaryota</taxon>
        <taxon>Fungi</taxon>
        <taxon>Dikarya</taxon>
        <taxon>Basidiomycota</taxon>
        <taxon>Agaricomycotina</taxon>
        <taxon>Agaricomycetes</taxon>
        <taxon>Agaricomycetidae</taxon>
        <taxon>Agaricales</taxon>
        <taxon>Marasmiineae</taxon>
        <taxon>Physalacriaceae</taxon>
        <taxon>Desarmillaria</taxon>
    </lineage>
</organism>
<dbReference type="EMBL" id="JAUEPS010000042">
    <property type="protein sequence ID" value="KAK0448252.1"/>
    <property type="molecule type" value="Genomic_DNA"/>
</dbReference>
<feature type="region of interest" description="Disordered" evidence="1">
    <location>
        <begin position="564"/>
        <end position="583"/>
    </location>
</feature>
<dbReference type="GeneID" id="85361585"/>
<dbReference type="RefSeq" id="XP_060326357.1">
    <property type="nucleotide sequence ID" value="XM_060478037.1"/>
</dbReference>
<reference evidence="2" key="1">
    <citation type="submission" date="2023-06" db="EMBL/GenBank/DDBJ databases">
        <authorList>
            <consortium name="Lawrence Berkeley National Laboratory"/>
            <person name="Ahrendt S."/>
            <person name="Sahu N."/>
            <person name="Indic B."/>
            <person name="Wong-Bajracharya J."/>
            <person name="Merenyi Z."/>
            <person name="Ke H.-M."/>
            <person name="Monk M."/>
            <person name="Kocsube S."/>
            <person name="Drula E."/>
            <person name="Lipzen A."/>
            <person name="Balint B."/>
            <person name="Henrissat B."/>
            <person name="Andreopoulos B."/>
            <person name="Martin F.M."/>
            <person name="Harder C.B."/>
            <person name="Rigling D."/>
            <person name="Ford K.L."/>
            <person name="Foster G.D."/>
            <person name="Pangilinan J."/>
            <person name="Papanicolaou A."/>
            <person name="Barry K."/>
            <person name="LaButti K."/>
            <person name="Viragh M."/>
            <person name="Koriabine M."/>
            <person name="Yan M."/>
            <person name="Riley R."/>
            <person name="Champramary S."/>
            <person name="Plett K.L."/>
            <person name="Tsai I.J."/>
            <person name="Slot J."/>
            <person name="Sipos G."/>
            <person name="Plett J."/>
            <person name="Nagy L.G."/>
            <person name="Grigoriev I.V."/>
        </authorList>
    </citation>
    <scope>NUCLEOTIDE SEQUENCE</scope>
    <source>
        <strain evidence="2">CCBAS 213</strain>
    </source>
</reference>
<proteinExistence type="predicted"/>
<accession>A0AA39JSS1</accession>
<dbReference type="Proteomes" id="UP001175211">
    <property type="component" value="Unassembled WGS sequence"/>
</dbReference>
<feature type="compositionally biased region" description="Polar residues" evidence="1">
    <location>
        <begin position="179"/>
        <end position="192"/>
    </location>
</feature>
<keyword evidence="3" id="KW-1185">Reference proteome</keyword>
<feature type="compositionally biased region" description="Basic residues" evidence="1">
    <location>
        <begin position="571"/>
        <end position="583"/>
    </location>
</feature>
<evidence type="ECO:0000313" key="2">
    <source>
        <dbReference type="EMBL" id="KAK0448252.1"/>
    </source>
</evidence>
<evidence type="ECO:0000313" key="3">
    <source>
        <dbReference type="Proteomes" id="UP001175211"/>
    </source>
</evidence>
<gene>
    <name evidence="2" type="ORF">EV420DRAFT_1647404</name>
</gene>
<feature type="region of interest" description="Disordered" evidence="1">
    <location>
        <begin position="359"/>
        <end position="379"/>
    </location>
</feature>
<protein>
    <submittedName>
        <fullName evidence="2">Uncharacterized protein</fullName>
    </submittedName>
</protein>
<sequence>MVTFITYSDLEEVGPRVLSVVVFLVVPLPLSHALKVLFRTYKNTVQVKDPRGASRLKFPKRTDLKQMIANLNIPVSWPKVLDITRLNKDVGLMAVPTEVEPVIAHFHLEGMFPLPKDLMAQMEISAIGRGLPSLTPSPSPALEPRPSGEAILAPRVKRVRFEDDAPCWDGSEGVVPNSDADQSNSPPRSLGINTYSERRTVTLHITIDGARSIGSLPITVCDVLVTQVVWNGPQDRLLHRFEASSDVLFDAFLNSHKFTRLVLSAGKVPVLRILLNGPTLQQPKHLAHIFPSTDAVVEPESLIIMYGLPPALHASLFKTLPLEQNVETDSFSATFMVELQVPHKEAVLSSLRSELFRGDQHEDIETSSSKTKALSERDQAPLRSRAIKAEMNSDKWLVLLHHKYHKHKFYDIIVSKARHENFQQKEIFNIVTWVTNITDTRITRPEESDPKIPRELWDRKPPKVVVAKDFLKKSRNFADWCECITFIRRRVGDDHLKMQVLLNDTKSMSMEKLKNTMLVTFPDAAEEGKLGGRRHLTKVEKSVLEKKKRERLEEGRKITTAIIAGLPKPKQTSKTKHAQRSAK</sequence>
<evidence type="ECO:0000256" key="1">
    <source>
        <dbReference type="SAM" id="MobiDB-lite"/>
    </source>
</evidence>
<dbReference type="AlphaFoldDB" id="A0AA39JSS1"/>
<name>A0AA39JSS1_ARMTA</name>
<comment type="caution">
    <text evidence="2">The sequence shown here is derived from an EMBL/GenBank/DDBJ whole genome shotgun (WGS) entry which is preliminary data.</text>
</comment>
<feature type="region of interest" description="Disordered" evidence="1">
    <location>
        <begin position="170"/>
        <end position="192"/>
    </location>
</feature>